<dbReference type="NCBIfam" id="TIGR00254">
    <property type="entry name" value="GGDEF"/>
    <property type="match status" value="1"/>
</dbReference>
<dbReference type="InterPro" id="IPR052163">
    <property type="entry name" value="DGC-Regulatory_Protein"/>
</dbReference>
<dbReference type="InterPro" id="IPR000160">
    <property type="entry name" value="GGDEF_dom"/>
</dbReference>
<keyword evidence="1" id="KW-0472">Membrane</keyword>
<keyword evidence="1" id="KW-0812">Transmembrane</keyword>
<evidence type="ECO:0000259" key="3">
    <source>
        <dbReference type="PROSITE" id="PS50887"/>
    </source>
</evidence>
<keyword evidence="5" id="KW-1185">Reference proteome</keyword>
<dbReference type="SUPFAM" id="SSF55073">
    <property type="entry name" value="Nucleotide cyclase"/>
    <property type="match status" value="1"/>
</dbReference>
<organism evidence="4 5">
    <name type="scientific">Actinoplanes auranticolor</name>
    <dbReference type="NCBI Taxonomy" id="47988"/>
    <lineage>
        <taxon>Bacteria</taxon>
        <taxon>Bacillati</taxon>
        <taxon>Actinomycetota</taxon>
        <taxon>Actinomycetes</taxon>
        <taxon>Micromonosporales</taxon>
        <taxon>Micromonosporaceae</taxon>
        <taxon>Actinoplanes</taxon>
    </lineage>
</organism>
<name>A0A919S6C0_9ACTN</name>
<comment type="caution">
    <text evidence="4">The sequence shown here is derived from an EMBL/GenBank/DDBJ whole genome shotgun (WGS) entry which is preliminary data.</text>
</comment>
<dbReference type="Proteomes" id="UP000681340">
    <property type="component" value="Unassembled WGS sequence"/>
</dbReference>
<feature type="chain" id="PRO_5038788595" description="GGDEF domain-containing protein" evidence="2">
    <location>
        <begin position="21"/>
        <end position="467"/>
    </location>
</feature>
<evidence type="ECO:0000256" key="2">
    <source>
        <dbReference type="SAM" id="SignalP"/>
    </source>
</evidence>
<dbReference type="EMBL" id="BOQL01000018">
    <property type="protein sequence ID" value="GIM65658.1"/>
    <property type="molecule type" value="Genomic_DNA"/>
</dbReference>
<accession>A0A919S6C0</accession>
<reference evidence="4" key="1">
    <citation type="submission" date="2021-03" db="EMBL/GenBank/DDBJ databases">
        <title>Whole genome shotgun sequence of Actinoplanes auranticolor NBRC 12245.</title>
        <authorList>
            <person name="Komaki H."/>
            <person name="Tamura T."/>
        </authorList>
    </citation>
    <scope>NUCLEOTIDE SEQUENCE</scope>
    <source>
        <strain evidence="4">NBRC 12245</strain>
    </source>
</reference>
<dbReference type="PANTHER" id="PTHR46663:SF2">
    <property type="entry name" value="GGDEF DOMAIN-CONTAINING PROTEIN"/>
    <property type="match status" value="1"/>
</dbReference>
<dbReference type="SMART" id="SM00267">
    <property type="entry name" value="GGDEF"/>
    <property type="match status" value="1"/>
</dbReference>
<evidence type="ECO:0000313" key="5">
    <source>
        <dbReference type="Proteomes" id="UP000681340"/>
    </source>
</evidence>
<sequence>MVRKLAVCFAVCLSVALVGAVGYYLADTVAASRVKILDEFSLRPSDGARTIAGTLGASDAKTRAAAGAAFSGSRAELRRQGVALQQQLGTPWHAVLGADGAQLATFPSSHDAIMRRLPASSGLRIAKQTGTLSFGDVLTAPSGVSVPAFQPFEAPDGRRMLVIPIAVDELSILVSSALSQPHAGSFLLDGAGTVITSTGPAGSAATPDAALVAAMRTRDEGVIGDTYFSSAPVPGTSWRVLMTTSQSALLAPVQSTGRVAWQIFGAFSVAMIVILVIGAAALVSSSRLARARLHDTLTGLPTRALFMERAETAVLDWRRRRQNGADGCLAALFLDLDGFKPVNDTYGHAIGDELLKQVALRLADATRPDDYVGRFGGDEFVVLCHGLRTADDAYAVAERITTYLADPFIIGDHTVTIGVSIGIASLDDLDQEAAALLHHADLALYRAKGNGRGRVERFTPDMADQRP</sequence>
<keyword evidence="1" id="KW-1133">Transmembrane helix</keyword>
<protein>
    <recommendedName>
        <fullName evidence="3">GGDEF domain-containing protein</fullName>
    </recommendedName>
</protein>
<dbReference type="AlphaFoldDB" id="A0A919S6C0"/>
<dbReference type="Gene3D" id="3.30.70.270">
    <property type="match status" value="1"/>
</dbReference>
<feature type="signal peptide" evidence="2">
    <location>
        <begin position="1"/>
        <end position="20"/>
    </location>
</feature>
<dbReference type="InterPro" id="IPR043128">
    <property type="entry name" value="Rev_trsase/Diguanyl_cyclase"/>
</dbReference>
<dbReference type="CDD" id="cd01949">
    <property type="entry name" value="GGDEF"/>
    <property type="match status" value="1"/>
</dbReference>
<evidence type="ECO:0000313" key="4">
    <source>
        <dbReference type="EMBL" id="GIM65658.1"/>
    </source>
</evidence>
<feature type="transmembrane region" description="Helical" evidence="1">
    <location>
        <begin position="259"/>
        <end position="283"/>
    </location>
</feature>
<dbReference type="PANTHER" id="PTHR46663">
    <property type="entry name" value="DIGUANYLATE CYCLASE DGCT-RELATED"/>
    <property type="match status" value="1"/>
</dbReference>
<gene>
    <name evidence="4" type="ORF">Aau02nite_18740</name>
</gene>
<keyword evidence="2" id="KW-0732">Signal</keyword>
<dbReference type="PROSITE" id="PS50887">
    <property type="entry name" value="GGDEF"/>
    <property type="match status" value="1"/>
</dbReference>
<dbReference type="RefSeq" id="WP_212987939.1">
    <property type="nucleotide sequence ID" value="NZ_BAABEA010000009.1"/>
</dbReference>
<proteinExistence type="predicted"/>
<dbReference type="InterPro" id="IPR029787">
    <property type="entry name" value="Nucleotide_cyclase"/>
</dbReference>
<feature type="domain" description="GGDEF" evidence="3">
    <location>
        <begin position="327"/>
        <end position="460"/>
    </location>
</feature>
<dbReference type="Pfam" id="PF00990">
    <property type="entry name" value="GGDEF"/>
    <property type="match status" value="1"/>
</dbReference>
<evidence type="ECO:0000256" key="1">
    <source>
        <dbReference type="SAM" id="Phobius"/>
    </source>
</evidence>